<gene>
    <name evidence="3" type="ORF">H7I77_20285</name>
    <name evidence="2" type="ORF">RMCN_1064</name>
</gene>
<evidence type="ECO:0000313" key="3">
    <source>
        <dbReference type="EMBL" id="MCV7025659.1"/>
    </source>
</evidence>
<dbReference type="Proteomes" id="UP000069773">
    <property type="component" value="Unassembled WGS sequence"/>
</dbReference>
<sequence length="227" mass="24416">MTNDTALTIYELLFFGGVAIGLIGMLATAFVRKVRHARRLYWCSWLAAGTLMALATLDRGLASACLVAVAAGAFALMYAYLRTPYVKLGDRIVAYTIPDSRPDPLENGSEPPAAPVPPDSYNNYLTAAKLWWTLVVMTCAVGYAGIALGLTAATIGLGAFTAVMCALIGLMDARQGFSPARRQFVQFCVLVIASFPMFLIPPLAYLAAYWAAGGSFQLTYRSEDDTD</sequence>
<keyword evidence="1" id="KW-1133">Transmembrane helix</keyword>
<dbReference type="EMBL" id="BCTA01000017">
    <property type="protein sequence ID" value="GAT07931.1"/>
    <property type="molecule type" value="Genomic_DNA"/>
</dbReference>
<comment type="caution">
    <text evidence="3">The sequence shown here is derived from an EMBL/GenBank/DDBJ whole genome shotgun (WGS) entry which is preliminary data.</text>
</comment>
<name>A0AAW5SQT7_MYCNV</name>
<feature type="transmembrane region" description="Helical" evidence="1">
    <location>
        <begin position="154"/>
        <end position="172"/>
    </location>
</feature>
<evidence type="ECO:0008006" key="6">
    <source>
        <dbReference type="Google" id="ProtNLM"/>
    </source>
</evidence>
<keyword evidence="4" id="KW-1185">Reference proteome</keyword>
<feature type="transmembrane region" description="Helical" evidence="1">
    <location>
        <begin position="39"/>
        <end position="55"/>
    </location>
</feature>
<proteinExistence type="predicted"/>
<keyword evidence="1" id="KW-0472">Membrane</keyword>
<accession>A0AAW5SQT7</accession>
<reference evidence="2 4" key="1">
    <citation type="journal article" date="2016" name="Genome Announc.">
        <title>Draft Genome Sequences of Five Rapidly Growing Mycobacterium Species, M. thermoresistibile, M. fortuitum subsp. acetamidolyticum, M. canariasense, M. brisbanense, and M. novocastrense.</title>
        <authorList>
            <person name="Katahira K."/>
            <person name="Ogura Y."/>
            <person name="Gotoh Y."/>
            <person name="Hayashi T."/>
        </authorList>
    </citation>
    <scope>NUCLEOTIDE SEQUENCE [LARGE SCALE GENOMIC DNA]</scope>
    <source>
        <strain evidence="2 4">JCM18114</strain>
    </source>
</reference>
<organism evidence="3 5">
    <name type="scientific">Mycolicibacterium novocastrense</name>
    <name type="common">Mycobacterium novocastrense</name>
    <dbReference type="NCBI Taxonomy" id="59813"/>
    <lineage>
        <taxon>Bacteria</taxon>
        <taxon>Bacillati</taxon>
        <taxon>Actinomycetota</taxon>
        <taxon>Actinomycetes</taxon>
        <taxon>Mycobacteriales</taxon>
        <taxon>Mycobacteriaceae</taxon>
        <taxon>Mycolicibacterium</taxon>
    </lineage>
</organism>
<protein>
    <recommendedName>
        <fullName evidence="6">Transmembrane protein</fullName>
    </recommendedName>
</protein>
<feature type="transmembrane region" description="Helical" evidence="1">
    <location>
        <begin position="184"/>
        <end position="212"/>
    </location>
</feature>
<evidence type="ECO:0000313" key="2">
    <source>
        <dbReference type="EMBL" id="GAT07931.1"/>
    </source>
</evidence>
<evidence type="ECO:0000313" key="4">
    <source>
        <dbReference type="Proteomes" id="UP000069773"/>
    </source>
</evidence>
<dbReference type="EMBL" id="JACKTI010000055">
    <property type="protein sequence ID" value="MCV7025659.1"/>
    <property type="molecule type" value="Genomic_DNA"/>
</dbReference>
<dbReference type="RefSeq" id="WP_067387712.1">
    <property type="nucleotide sequence ID" value="NZ_BCTA01000017.1"/>
</dbReference>
<keyword evidence="1" id="KW-0812">Transmembrane</keyword>
<feature type="transmembrane region" description="Helical" evidence="1">
    <location>
        <begin position="12"/>
        <end position="32"/>
    </location>
</feature>
<feature type="transmembrane region" description="Helical" evidence="1">
    <location>
        <begin position="61"/>
        <end position="81"/>
    </location>
</feature>
<evidence type="ECO:0000313" key="5">
    <source>
        <dbReference type="Proteomes" id="UP001207528"/>
    </source>
</evidence>
<reference evidence="3" key="3">
    <citation type="journal article" date="2022" name="BMC Genomics">
        <title>Comparative genome analysis of mycobacteria focusing on tRNA and non-coding RNA.</title>
        <authorList>
            <person name="Behra P.R.K."/>
            <person name="Pettersson B.M.F."/>
            <person name="Ramesh M."/>
            <person name="Das S."/>
            <person name="Dasgupta S."/>
            <person name="Kirsebom L.A."/>
        </authorList>
    </citation>
    <scope>NUCLEOTIDE SEQUENCE</scope>
    <source>
        <strain evidence="3">DSM 44203</strain>
    </source>
</reference>
<dbReference type="Proteomes" id="UP001207528">
    <property type="component" value="Unassembled WGS sequence"/>
</dbReference>
<reference evidence="3" key="2">
    <citation type="submission" date="2020-07" db="EMBL/GenBank/DDBJ databases">
        <authorList>
            <person name="Pettersson B.M.F."/>
            <person name="Behra P.R.K."/>
            <person name="Ramesh M."/>
            <person name="Das S."/>
            <person name="Dasgupta S."/>
            <person name="Kirsebom L.A."/>
        </authorList>
    </citation>
    <scope>NUCLEOTIDE SEQUENCE</scope>
    <source>
        <strain evidence="3">DSM 44203</strain>
    </source>
</reference>
<dbReference type="AlphaFoldDB" id="A0AAW5SQT7"/>
<evidence type="ECO:0000256" key="1">
    <source>
        <dbReference type="SAM" id="Phobius"/>
    </source>
</evidence>
<feature type="transmembrane region" description="Helical" evidence="1">
    <location>
        <begin position="130"/>
        <end position="148"/>
    </location>
</feature>